<evidence type="ECO:0000256" key="1">
    <source>
        <dbReference type="SAM" id="MobiDB-lite"/>
    </source>
</evidence>
<protein>
    <recommendedName>
        <fullName evidence="4">Ataxin-2 C-terminal domain-containing protein</fullName>
    </recommendedName>
</protein>
<dbReference type="PANTHER" id="PTHR33790">
    <property type="entry name" value="OS05G0344200 PROTEIN"/>
    <property type="match status" value="1"/>
</dbReference>
<evidence type="ECO:0008006" key="4">
    <source>
        <dbReference type="Google" id="ProtNLM"/>
    </source>
</evidence>
<keyword evidence="3" id="KW-1185">Reference proteome</keyword>
<evidence type="ECO:0000313" key="3">
    <source>
        <dbReference type="Proteomes" id="UP000324897"/>
    </source>
</evidence>
<name>A0A5J9SGZ9_9POAL</name>
<feature type="non-terminal residue" evidence="2">
    <location>
        <position position="1"/>
    </location>
</feature>
<comment type="caution">
    <text evidence="2">The sequence shown here is derived from an EMBL/GenBank/DDBJ whole genome shotgun (WGS) entry which is preliminary data.</text>
</comment>
<reference evidence="2 3" key="1">
    <citation type="journal article" date="2019" name="Sci. Rep.">
        <title>A high-quality genome of Eragrostis curvula grass provides insights into Poaceae evolution and supports new strategies to enhance forage quality.</title>
        <authorList>
            <person name="Carballo J."/>
            <person name="Santos B.A.C.M."/>
            <person name="Zappacosta D."/>
            <person name="Garbus I."/>
            <person name="Selva J.P."/>
            <person name="Gallo C.A."/>
            <person name="Diaz A."/>
            <person name="Albertini E."/>
            <person name="Caccamo M."/>
            <person name="Echenique V."/>
        </authorList>
    </citation>
    <scope>NUCLEOTIDE SEQUENCE [LARGE SCALE GENOMIC DNA]</scope>
    <source>
        <strain evidence="3">cv. Victoria</strain>
        <tissue evidence="2">Leaf</tissue>
    </source>
</reference>
<dbReference type="Proteomes" id="UP000324897">
    <property type="component" value="Unassembled WGS sequence"/>
</dbReference>
<dbReference type="OrthoDB" id="628205at2759"/>
<dbReference type="Gramene" id="TVT98008">
    <property type="protein sequence ID" value="TVT98008"/>
    <property type="gene ID" value="EJB05_56725"/>
</dbReference>
<proteinExistence type="predicted"/>
<gene>
    <name evidence="2" type="ORF">EJB05_56725</name>
</gene>
<evidence type="ECO:0000313" key="2">
    <source>
        <dbReference type="EMBL" id="TVT98008.1"/>
    </source>
</evidence>
<feature type="region of interest" description="Disordered" evidence="1">
    <location>
        <begin position="25"/>
        <end position="61"/>
    </location>
</feature>
<sequence length="216" mass="24583">LLIPQPRNASTRLGHARLARLAINTRAPHHTAARQAKPTRILPFLPRPRNRREKKAQTSLPSAAVHEIFPMSSMMTMASSSLNPNAPIFIPAAYRQVEDYSPEWWELVKTTAWFRDHWVSQHQLLEAQYDSAAMPEADALDLLDTDDLFYSPDNHHHQPQEADVLRSLTLNPPATITSPRGALWDHHYQQPRHADKPAQQHVGLKAGARRVIHQPR</sequence>
<organism evidence="2 3">
    <name type="scientific">Eragrostis curvula</name>
    <name type="common">weeping love grass</name>
    <dbReference type="NCBI Taxonomy" id="38414"/>
    <lineage>
        <taxon>Eukaryota</taxon>
        <taxon>Viridiplantae</taxon>
        <taxon>Streptophyta</taxon>
        <taxon>Embryophyta</taxon>
        <taxon>Tracheophyta</taxon>
        <taxon>Spermatophyta</taxon>
        <taxon>Magnoliopsida</taxon>
        <taxon>Liliopsida</taxon>
        <taxon>Poales</taxon>
        <taxon>Poaceae</taxon>
        <taxon>PACMAD clade</taxon>
        <taxon>Chloridoideae</taxon>
        <taxon>Eragrostideae</taxon>
        <taxon>Eragrostidinae</taxon>
        <taxon>Eragrostis</taxon>
    </lineage>
</organism>
<dbReference type="AlphaFoldDB" id="A0A5J9SGZ9"/>
<accession>A0A5J9SGZ9</accession>
<dbReference type="EMBL" id="RWGY01000913">
    <property type="protein sequence ID" value="TVT98008.1"/>
    <property type="molecule type" value="Genomic_DNA"/>
</dbReference>
<dbReference type="PANTHER" id="PTHR33790:SF10">
    <property type="entry name" value="PROTEIN EARLY RESPONSIVE TO DEHYDRATION 15"/>
    <property type="match status" value="1"/>
</dbReference>
<dbReference type="InterPro" id="IPR040414">
    <property type="entry name" value="CID1/CID2"/>
</dbReference>